<dbReference type="Proteomes" id="UP001304671">
    <property type="component" value="Unassembled WGS sequence"/>
</dbReference>
<evidence type="ECO:0000313" key="3">
    <source>
        <dbReference type="Proteomes" id="UP001304671"/>
    </source>
</evidence>
<keyword evidence="1" id="KW-0812">Transmembrane</keyword>
<gene>
    <name evidence="2" type="ORF">VB264_19965</name>
</gene>
<keyword evidence="3" id="KW-1185">Reference proteome</keyword>
<keyword evidence="1" id="KW-1133">Transmembrane helix</keyword>
<evidence type="ECO:0000313" key="2">
    <source>
        <dbReference type="EMBL" id="MEA5260084.1"/>
    </source>
</evidence>
<feature type="transmembrane region" description="Helical" evidence="1">
    <location>
        <begin position="6"/>
        <end position="24"/>
    </location>
</feature>
<dbReference type="RefSeq" id="WP_323252274.1">
    <property type="nucleotide sequence ID" value="NZ_JAYFUL010000044.1"/>
</dbReference>
<proteinExistence type="predicted"/>
<protein>
    <submittedName>
        <fullName evidence="2">Uncharacterized protein</fullName>
    </submittedName>
</protein>
<evidence type="ECO:0000256" key="1">
    <source>
        <dbReference type="SAM" id="Phobius"/>
    </source>
</evidence>
<sequence length="73" mass="8111">MKKILFIILAIGAALGAIILLFSLRKHPKKRSSSASDTFLSSTEEGLEKDRQMLLGDWQNIVGDFNTSFKKIA</sequence>
<comment type="caution">
    <text evidence="2">The sequence shown here is derived from an EMBL/GenBank/DDBJ whole genome shotgun (WGS) entry which is preliminary data.</text>
</comment>
<dbReference type="EMBL" id="JAYFUL010000044">
    <property type="protein sequence ID" value="MEA5260084.1"/>
    <property type="molecule type" value="Genomic_DNA"/>
</dbReference>
<accession>A0ABU5QTD9</accession>
<organism evidence="2 3">
    <name type="scientific">Arcicella aquatica</name>
    <dbReference type="NCBI Taxonomy" id="217141"/>
    <lineage>
        <taxon>Bacteria</taxon>
        <taxon>Pseudomonadati</taxon>
        <taxon>Bacteroidota</taxon>
        <taxon>Cytophagia</taxon>
        <taxon>Cytophagales</taxon>
        <taxon>Flectobacillaceae</taxon>
        <taxon>Arcicella</taxon>
    </lineage>
</organism>
<keyword evidence="1" id="KW-0472">Membrane</keyword>
<reference evidence="2 3" key="1">
    <citation type="submission" date="2023-12" db="EMBL/GenBank/DDBJ databases">
        <title>Novel species of the genus Arcicella isolated from rivers.</title>
        <authorList>
            <person name="Lu H."/>
        </authorList>
    </citation>
    <scope>NUCLEOTIDE SEQUENCE [LARGE SCALE GENOMIC DNA]</scope>
    <source>
        <strain evidence="2 3">LMG 21963</strain>
    </source>
</reference>
<name>A0ABU5QTD9_9BACT</name>